<accession>A0A934TS65</accession>
<keyword evidence="2" id="KW-1185">Reference proteome</keyword>
<reference evidence="1" key="2">
    <citation type="submission" date="2021-01" db="EMBL/GenBank/DDBJ databases">
        <authorList>
            <person name="Kang M."/>
        </authorList>
    </citation>
    <scope>NUCLEOTIDE SEQUENCE</scope>
    <source>
        <strain evidence="1">KACC 17527</strain>
    </source>
</reference>
<reference evidence="1" key="1">
    <citation type="journal article" date="2012" name="J. Microbiol. Biotechnol.">
        <title>Ramlibacter ginsenosidimutans sp. nov., with ginsenoside-converting activity.</title>
        <authorList>
            <person name="Wang L."/>
            <person name="An D.S."/>
            <person name="Kim S.G."/>
            <person name="Jin F.X."/>
            <person name="Kim S.C."/>
            <person name="Lee S.T."/>
            <person name="Im W.T."/>
        </authorList>
    </citation>
    <scope>NUCLEOTIDE SEQUENCE</scope>
    <source>
        <strain evidence="1">KACC 17527</strain>
    </source>
</reference>
<dbReference type="AlphaFoldDB" id="A0A934TS65"/>
<dbReference type="Proteomes" id="UP000630528">
    <property type="component" value="Unassembled WGS sequence"/>
</dbReference>
<protein>
    <submittedName>
        <fullName evidence="1">Uncharacterized protein</fullName>
    </submittedName>
</protein>
<comment type="caution">
    <text evidence="1">The sequence shown here is derived from an EMBL/GenBank/DDBJ whole genome shotgun (WGS) entry which is preliminary data.</text>
</comment>
<gene>
    <name evidence="1" type="ORF">JJB11_10950</name>
</gene>
<dbReference type="RefSeq" id="WP_201170352.1">
    <property type="nucleotide sequence ID" value="NZ_JAEPWM010000003.1"/>
</dbReference>
<proteinExistence type="predicted"/>
<evidence type="ECO:0000313" key="1">
    <source>
        <dbReference type="EMBL" id="MBK6006611.1"/>
    </source>
</evidence>
<organism evidence="1 2">
    <name type="scientific">Ramlibacter ginsenosidimutans</name>
    <dbReference type="NCBI Taxonomy" id="502333"/>
    <lineage>
        <taxon>Bacteria</taxon>
        <taxon>Pseudomonadati</taxon>
        <taxon>Pseudomonadota</taxon>
        <taxon>Betaproteobacteria</taxon>
        <taxon>Burkholderiales</taxon>
        <taxon>Comamonadaceae</taxon>
        <taxon>Ramlibacter</taxon>
    </lineage>
</organism>
<name>A0A934TS65_9BURK</name>
<sequence>MELTLEGWRLVAIWTGESRWIKARDTETARVHCERTLMPPSKDKGLIKP</sequence>
<evidence type="ECO:0000313" key="2">
    <source>
        <dbReference type="Proteomes" id="UP000630528"/>
    </source>
</evidence>
<dbReference type="EMBL" id="JAEPWM010000003">
    <property type="protein sequence ID" value="MBK6006611.1"/>
    <property type="molecule type" value="Genomic_DNA"/>
</dbReference>